<protein>
    <submittedName>
        <fullName evidence="5">Negative regulator of sporulation MDS3</fullName>
    </submittedName>
</protein>
<feature type="compositionally biased region" description="Polar residues" evidence="3">
    <location>
        <begin position="1014"/>
        <end position="1027"/>
    </location>
</feature>
<accession>K0KUC2</accession>
<dbReference type="PANTHER" id="PTHR43503:SF2">
    <property type="entry name" value="NEGATIVE REGULATOR OF SPORULATION MDS3-RELATED"/>
    <property type="match status" value="1"/>
</dbReference>
<dbReference type="CDD" id="cd06503">
    <property type="entry name" value="ATP-synt_Fo_b"/>
    <property type="match status" value="1"/>
</dbReference>
<feature type="region of interest" description="Disordered" evidence="3">
    <location>
        <begin position="1279"/>
        <end position="1337"/>
    </location>
</feature>
<feature type="compositionally biased region" description="Basic and acidic residues" evidence="3">
    <location>
        <begin position="1279"/>
        <end position="1306"/>
    </location>
</feature>
<dbReference type="GO" id="GO:0005739">
    <property type="term" value="C:mitochondrion"/>
    <property type="evidence" value="ECO:0007669"/>
    <property type="project" value="TreeGrafter"/>
</dbReference>
<feature type="compositionally biased region" description="Polar residues" evidence="3">
    <location>
        <begin position="1307"/>
        <end position="1321"/>
    </location>
</feature>
<reference evidence="5 6" key="1">
    <citation type="journal article" date="2012" name="Eukaryot. Cell">
        <title>Draft genome sequence of Wickerhamomyces ciferrii NRRL Y-1031 F-60-10.</title>
        <authorList>
            <person name="Schneider J."/>
            <person name="Andrea H."/>
            <person name="Blom J."/>
            <person name="Jaenicke S."/>
            <person name="Ruckert C."/>
            <person name="Schorsch C."/>
            <person name="Szczepanowski R."/>
            <person name="Farwick M."/>
            <person name="Goesmann A."/>
            <person name="Puhler A."/>
            <person name="Schaffer S."/>
            <person name="Tauch A."/>
            <person name="Kohler T."/>
            <person name="Brinkrolf K."/>
        </authorList>
    </citation>
    <scope>NUCLEOTIDE SEQUENCE [LARGE SCALE GENOMIC DNA]</scope>
    <source>
        <strain evidence="6">ATCC 14091 / BCRC 22168 / CBS 111 / JCM 3599 / NBRC 0793 / NRRL Y-1031 F-60-10</strain>
    </source>
</reference>
<evidence type="ECO:0000259" key="4">
    <source>
        <dbReference type="Pfam" id="PF24981"/>
    </source>
</evidence>
<dbReference type="eggNOG" id="ENOG502QSQ9">
    <property type="taxonomic scope" value="Eukaryota"/>
</dbReference>
<comment type="caution">
    <text evidence="5">The sequence shown here is derived from an EMBL/GenBank/DDBJ whole genome shotgun (WGS) entry which is preliminary data.</text>
</comment>
<dbReference type="Gene3D" id="2.120.10.80">
    <property type="entry name" value="Kelch-type beta propeller"/>
    <property type="match status" value="1"/>
</dbReference>
<name>K0KUC2_WICCF</name>
<feature type="compositionally biased region" description="Low complexity" evidence="3">
    <location>
        <begin position="1372"/>
        <end position="1409"/>
    </location>
</feature>
<feature type="region of interest" description="Disordered" evidence="3">
    <location>
        <begin position="1353"/>
        <end position="1421"/>
    </location>
</feature>
<feature type="compositionally biased region" description="Polar residues" evidence="3">
    <location>
        <begin position="1353"/>
        <end position="1371"/>
    </location>
</feature>
<keyword evidence="1" id="KW-0880">Kelch repeat</keyword>
<organism evidence="5 6">
    <name type="scientific">Wickerhamomyces ciferrii (strain ATCC 14091 / BCRC 22168 / CBS 111 / JCM 3599 / NBRC 0793 / NRRL Y-1031 F-60-10)</name>
    <name type="common">Yeast</name>
    <name type="synonym">Pichia ciferrii</name>
    <dbReference type="NCBI Taxonomy" id="1206466"/>
    <lineage>
        <taxon>Eukaryota</taxon>
        <taxon>Fungi</taxon>
        <taxon>Dikarya</taxon>
        <taxon>Ascomycota</taxon>
        <taxon>Saccharomycotina</taxon>
        <taxon>Saccharomycetes</taxon>
        <taxon>Phaffomycetales</taxon>
        <taxon>Wickerhamomycetaceae</taxon>
        <taxon>Wickerhamomyces</taxon>
    </lineage>
</organism>
<sequence>MAPLLPSESTAYSVTLPERSEDDRLNLNVRTGAASTFTKSTVVVHGGLTTGLQLSSITIPEIELKLEELEENDWNKLLSNEIFYLNIITRKWVRLDTDDTKQRPKPRLFHSIAFHKNSLFLFGGLVYDEGENQLVPTNDLWEFNTDLKQWNCIDNGSRSGAVNRYDLTLLNTEYISPEDHQPHDALIIAGGRSDLNQELNHITVYDLEQKKYVNNSEMDLNLNELKPERRISDNTEVDPRILKDSDKTKITATTEHNFIISGTTNIENNNSTAADDSLFIYSSNYPHSFSNPLVSLPISPSGSGIRSDLHHTIKHNSNAVPCDLRYPSGGIFGSNILVSGNSIEKNEYQVFSYNRPSKKWTKLSIDSKKKATEIYLWKCFAWPSHHKVLLLGSGIIPKDLVHPTVQYFDLMVTVGLPITNIYHASAVPQIENRRSTGPKSTSTMKENTSFEAYSKYAAPSTKISSIRSVFPNYAVALGRNAFERYGASLADFEFISADGEKINVPIMLLRKRWGRCFDMLLAKAYARAVYKLENQQQENSEGNSSDTNSMNSGSVGATANKKSMMVFNKGTGNTRDDRDVPKFRTPFQDARSTPPASAQQSLAPNSRKASVVSATSNLSTRTDSTDNNSFTPNLNFSNLPPQPPIPNEPLPAFEKTPRSSNAPTPLTPLNRNPSGSPFTNSPRGSVSGPTGAGSAPPPLAASTSRTKLKDEVKTPLQNFKKRDNSRSSSVYTTGRGDDTSSIADTFESLNIDSGDDSKLLLEPLLIPRSLYLPFATSTVQAVAEFLFTGQLGDKWLFQPTTLDSMLIAKFYEIPLLYDLISEVLYATIGKKEESLIKEYGAFVTDYQNKLKSIFRENDFKMNTFFEEHPHVRKIFVEIESYLNTVDDGYLNVTLLRKASKASTVSVDRESDIFKNPETGKRRSSIRSRAGKSSLSKEVNVDNEDDDIENEDENEDDEEAQQQHSLLGKVNSRISEKIKFNEDSMSSKSAKKVSSNSDDYDDVDPITPLNKNKDQSSSSNEQFNPKVSQESKRSEIYTDANSSPLKEAKDNDSSHKVTDDESIDPLTKMESRATHESHLSSGNKTESDNEAAIQVPEGRFRIKKNDLNRVKTNGSTSSDNDHKQSSDSEDVGVGLGLLDGAQLNETAQTPKPANGEFIDALPESSLPTLEFIASPDSPAPTDQLIQVIYEVSALACDIKLLLRAANALEMSKAFYGRKTELLSELNEFSLKHEEARLQEELAQRELEKKERKLREEESAAKQREIDAAVAKIEVEKKRLQQAKAEEAKAREKEAEIERQQQRIKRAESTSNLQGRSSRQQSVENDEESVTSGRSKGGLRSAFHSFRSFSSISLTNLNNKRPSPSPSAGTSDANNSQFSQPPRSQSSNTTSQSKPGSTSSDSSSKYKSIFSAILPKRSHTSKQ</sequence>
<dbReference type="SUPFAM" id="SSF117281">
    <property type="entry name" value="Kelch motif"/>
    <property type="match status" value="1"/>
</dbReference>
<feature type="compositionally biased region" description="Basic and acidic residues" evidence="3">
    <location>
        <begin position="1066"/>
        <end position="1077"/>
    </location>
</feature>
<feature type="compositionally biased region" description="Acidic residues" evidence="3">
    <location>
        <begin position="940"/>
        <end position="959"/>
    </location>
</feature>
<dbReference type="EMBL" id="CAIF01000270">
    <property type="protein sequence ID" value="CCH46756.1"/>
    <property type="molecule type" value="Genomic_DNA"/>
</dbReference>
<dbReference type="Proteomes" id="UP000009328">
    <property type="component" value="Unassembled WGS sequence"/>
</dbReference>
<keyword evidence="6" id="KW-1185">Reference proteome</keyword>
<feature type="compositionally biased region" description="Basic and acidic residues" evidence="3">
    <location>
        <begin position="1045"/>
        <end position="1058"/>
    </location>
</feature>
<feature type="compositionally biased region" description="Polar residues" evidence="3">
    <location>
        <begin position="590"/>
        <end position="639"/>
    </location>
</feature>
<evidence type="ECO:0000256" key="3">
    <source>
        <dbReference type="SAM" id="MobiDB-lite"/>
    </source>
</evidence>
<dbReference type="InParanoid" id="K0KUC2"/>
<evidence type="ECO:0000313" key="6">
    <source>
        <dbReference type="Proteomes" id="UP000009328"/>
    </source>
</evidence>
<feature type="region of interest" description="Disordered" evidence="3">
    <location>
        <begin position="534"/>
        <end position="737"/>
    </location>
</feature>
<evidence type="ECO:0000256" key="2">
    <source>
        <dbReference type="ARBA" id="ARBA00022737"/>
    </source>
</evidence>
<feature type="compositionally biased region" description="Low complexity" evidence="3">
    <location>
        <begin position="982"/>
        <end position="996"/>
    </location>
</feature>
<feature type="compositionally biased region" description="Polar residues" evidence="3">
    <location>
        <begin position="534"/>
        <end position="561"/>
    </location>
</feature>
<dbReference type="GO" id="GO:0045454">
    <property type="term" value="P:cell redox homeostasis"/>
    <property type="evidence" value="ECO:0007669"/>
    <property type="project" value="TreeGrafter"/>
</dbReference>
<keyword evidence="2" id="KW-0677">Repeat</keyword>
<dbReference type="STRING" id="1206466.K0KUC2"/>
<dbReference type="Pfam" id="PF24981">
    <property type="entry name" value="Beta-prop_ATRN-LZTR1"/>
    <property type="match status" value="1"/>
</dbReference>
<gene>
    <name evidence="5" type="ORF">BN7_6355</name>
</gene>
<dbReference type="HOGENOM" id="CLU_252311_0_0_1"/>
<proteinExistence type="predicted"/>
<dbReference type="PANTHER" id="PTHR43503">
    <property type="entry name" value="MCG48959-RELATED"/>
    <property type="match status" value="1"/>
</dbReference>
<evidence type="ECO:0000256" key="1">
    <source>
        <dbReference type="ARBA" id="ARBA00022441"/>
    </source>
</evidence>
<dbReference type="GO" id="GO:0005829">
    <property type="term" value="C:cytosol"/>
    <property type="evidence" value="ECO:0007669"/>
    <property type="project" value="TreeGrafter"/>
</dbReference>
<dbReference type="InterPro" id="IPR056737">
    <property type="entry name" value="Beta-prop_ATRN-MKLN-like"/>
</dbReference>
<feature type="domain" description="Attractin/MKLN-like beta-propeller" evidence="4">
    <location>
        <begin position="75"/>
        <end position="213"/>
    </location>
</feature>
<feature type="region of interest" description="Disordered" evidence="3">
    <location>
        <begin position="914"/>
        <end position="1133"/>
    </location>
</feature>
<dbReference type="InterPro" id="IPR015915">
    <property type="entry name" value="Kelch-typ_b-propeller"/>
</dbReference>
<feature type="compositionally biased region" description="Pro residues" evidence="3">
    <location>
        <begin position="640"/>
        <end position="649"/>
    </location>
</feature>
<evidence type="ECO:0000313" key="5">
    <source>
        <dbReference type="EMBL" id="CCH46756.1"/>
    </source>
</evidence>
<feature type="compositionally biased region" description="Polar residues" evidence="3">
    <location>
        <begin position="658"/>
        <end position="683"/>
    </location>
</feature>
<feature type="compositionally biased region" description="Basic and acidic residues" evidence="3">
    <location>
        <begin position="1097"/>
        <end position="1108"/>
    </location>
</feature>
<feature type="compositionally biased region" description="Low complexity" evidence="3">
    <location>
        <begin position="684"/>
        <end position="694"/>
    </location>
</feature>
<dbReference type="FunCoup" id="K0KUC2">
    <property type="interactions" value="323"/>
</dbReference>